<evidence type="ECO:0000313" key="2">
    <source>
        <dbReference type="EMBL" id="QJB02736.1"/>
    </source>
</evidence>
<gene>
    <name evidence="1" type="ORF">MM171A00654_0002</name>
    <name evidence="2" type="ORF">MM171B01086_0003</name>
</gene>
<dbReference type="EMBL" id="MT143685">
    <property type="protein sequence ID" value="QJB00216.1"/>
    <property type="molecule type" value="Genomic_DNA"/>
</dbReference>
<dbReference type="AlphaFoldDB" id="A0A6M3MBZ2"/>
<organism evidence="2">
    <name type="scientific">viral metagenome</name>
    <dbReference type="NCBI Taxonomy" id="1070528"/>
    <lineage>
        <taxon>unclassified sequences</taxon>
        <taxon>metagenomes</taxon>
        <taxon>organismal metagenomes</taxon>
    </lineage>
</organism>
<accession>A0A6M3MBZ2</accession>
<reference evidence="2" key="1">
    <citation type="submission" date="2020-03" db="EMBL/GenBank/DDBJ databases">
        <title>The deep terrestrial virosphere.</title>
        <authorList>
            <person name="Holmfeldt K."/>
            <person name="Nilsson E."/>
            <person name="Simone D."/>
            <person name="Lopez-Fernandez M."/>
            <person name="Wu X."/>
            <person name="de Brujin I."/>
            <person name="Lundin D."/>
            <person name="Andersson A."/>
            <person name="Bertilsson S."/>
            <person name="Dopson M."/>
        </authorList>
    </citation>
    <scope>NUCLEOTIDE SEQUENCE</scope>
    <source>
        <strain evidence="1">MM171A00654</strain>
        <strain evidence="2">MM171B01086</strain>
    </source>
</reference>
<proteinExistence type="predicted"/>
<sequence length="338" mass="35237">MPNPYVDYDVAGTEISSTYEGRHITFPESYFNHPTHTDGLVDGKDPVTFGTVGDGYGVGVAYSSASGVNDLIAVDTEGIWAMSVVASDDEGNSAIEIGDVIYINRTTCVLSKISSDTTNIVFGYALDSATGDGAAHVIAVKVHWDPTGQRFDVYRDYLAAGAAENAMLIEVDDATTLATGYSQALQTTINATGDKTGDAEVHNVAADMAISGDTPYAYNYTAYVSTSGNPTIGQIAGVSVYLDDPGTACGNITAIDVGLAGGANSPAGRHCFMRMRNHSAGSIPDAAFQFEGTGNADYFCSWETVSVPIVAAAVGGAQTHKITVRVAGVDYFIPLNTA</sequence>
<evidence type="ECO:0000313" key="1">
    <source>
        <dbReference type="EMBL" id="QJB00216.1"/>
    </source>
</evidence>
<dbReference type="EMBL" id="MT143804">
    <property type="protein sequence ID" value="QJB02736.1"/>
    <property type="molecule type" value="Genomic_DNA"/>
</dbReference>
<protein>
    <submittedName>
        <fullName evidence="2">Uncharacterized protein</fullName>
    </submittedName>
</protein>
<name>A0A6M3MBZ2_9ZZZZ</name>